<feature type="coiled-coil region" evidence="8">
    <location>
        <begin position="318"/>
        <end position="349"/>
    </location>
</feature>
<dbReference type="HAMAP" id="MF_01454">
    <property type="entry name" value="GTPase_Obg"/>
    <property type="match status" value="1"/>
</dbReference>
<feature type="binding site" evidence="7">
    <location>
        <begin position="311"/>
        <end position="313"/>
    </location>
    <ligand>
        <name>GTP</name>
        <dbReference type="ChEBI" id="CHEBI:37565"/>
    </ligand>
</feature>
<dbReference type="PANTHER" id="PTHR11702:SF31">
    <property type="entry name" value="MITOCHONDRIAL RIBOSOME-ASSOCIATED GTPASE 2"/>
    <property type="match status" value="1"/>
</dbReference>
<dbReference type="GO" id="GO:0005525">
    <property type="term" value="F:GTP binding"/>
    <property type="evidence" value="ECO:0007669"/>
    <property type="project" value="UniProtKB-UniRule"/>
</dbReference>
<dbReference type="NCBIfam" id="NF008956">
    <property type="entry name" value="PRK12299.1"/>
    <property type="match status" value="1"/>
</dbReference>
<dbReference type="AlphaFoldDB" id="A0AA96WTG1"/>
<proteinExistence type="inferred from homology"/>
<dbReference type="FunFam" id="2.70.210.12:FF:000001">
    <property type="entry name" value="GTPase Obg"/>
    <property type="match status" value="1"/>
</dbReference>
<dbReference type="GO" id="GO:0042254">
    <property type="term" value="P:ribosome biogenesis"/>
    <property type="evidence" value="ECO:0007669"/>
    <property type="project" value="UniProtKB-UniRule"/>
</dbReference>
<dbReference type="CDD" id="cd01898">
    <property type="entry name" value="Obg"/>
    <property type="match status" value="1"/>
</dbReference>
<dbReference type="InterPro" id="IPR036726">
    <property type="entry name" value="GTP1_OBG_dom_sf"/>
</dbReference>
<dbReference type="GO" id="GO:0000287">
    <property type="term" value="F:magnesium ion binding"/>
    <property type="evidence" value="ECO:0007669"/>
    <property type="project" value="InterPro"/>
</dbReference>
<feature type="binding site" evidence="7">
    <location>
        <position position="173"/>
    </location>
    <ligand>
        <name>Mg(2+)</name>
        <dbReference type="ChEBI" id="CHEBI:18420"/>
    </ligand>
</feature>
<keyword evidence="3 7" id="KW-0547">Nucleotide-binding</keyword>
<organism evidence="11">
    <name type="scientific">Leptolyngbya boryana CZ1</name>
    <dbReference type="NCBI Taxonomy" id="3060204"/>
    <lineage>
        <taxon>Bacteria</taxon>
        <taxon>Bacillati</taxon>
        <taxon>Cyanobacteriota</taxon>
        <taxon>Cyanophyceae</taxon>
        <taxon>Leptolyngbyales</taxon>
        <taxon>Leptolyngbyaceae</taxon>
        <taxon>Leptolyngbya group</taxon>
        <taxon>Leptolyngbya</taxon>
    </lineage>
</organism>
<dbReference type="Gene3D" id="3.40.50.300">
    <property type="entry name" value="P-loop containing nucleotide triphosphate hydrolases"/>
    <property type="match status" value="1"/>
</dbReference>
<comment type="subcellular location">
    <subcellularLocation>
        <location evidence="7">Cytoplasm</location>
    </subcellularLocation>
</comment>
<comment type="subunit">
    <text evidence="7">Monomer.</text>
</comment>
<comment type="cofactor">
    <cofactor evidence="7">
        <name>Mg(2+)</name>
        <dbReference type="ChEBI" id="CHEBI:18420"/>
    </cofactor>
</comment>
<feature type="binding site" evidence="7">
    <location>
        <position position="193"/>
    </location>
    <ligand>
        <name>Mg(2+)</name>
        <dbReference type="ChEBI" id="CHEBI:18420"/>
    </ligand>
</feature>
<evidence type="ECO:0000256" key="1">
    <source>
        <dbReference type="ARBA" id="ARBA00007699"/>
    </source>
</evidence>
<feature type="binding site" evidence="7">
    <location>
        <begin position="213"/>
        <end position="216"/>
    </location>
    <ligand>
        <name>GTP</name>
        <dbReference type="ChEBI" id="CHEBI:37565"/>
    </ligand>
</feature>
<dbReference type="EC" id="3.6.5.-" evidence="7"/>
<dbReference type="Pfam" id="PF01018">
    <property type="entry name" value="GTP1_OBG"/>
    <property type="match status" value="1"/>
</dbReference>
<evidence type="ECO:0000256" key="5">
    <source>
        <dbReference type="ARBA" id="ARBA00022842"/>
    </source>
</evidence>
<dbReference type="PRINTS" id="PR00326">
    <property type="entry name" value="GTP1OBG"/>
</dbReference>
<evidence type="ECO:0000256" key="7">
    <source>
        <dbReference type="HAMAP-Rule" id="MF_01454"/>
    </source>
</evidence>
<dbReference type="Pfam" id="PF01926">
    <property type="entry name" value="MMR_HSR1"/>
    <property type="match status" value="1"/>
</dbReference>
<feature type="domain" description="Obg" evidence="10">
    <location>
        <begin position="1"/>
        <end position="159"/>
    </location>
</feature>
<dbReference type="GO" id="GO:0003924">
    <property type="term" value="F:GTPase activity"/>
    <property type="evidence" value="ECO:0007669"/>
    <property type="project" value="UniProtKB-UniRule"/>
</dbReference>
<evidence type="ECO:0000256" key="3">
    <source>
        <dbReference type="ARBA" id="ARBA00022741"/>
    </source>
</evidence>
<keyword evidence="6 7" id="KW-0342">GTP-binding</keyword>
<dbReference type="InterPro" id="IPR006073">
    <property type="entry name" value="GTP-bd"/>
</dbReference>
<dbReference type="PROSITE" id="PS51883">
    <property type="entry name" value="OBG"/>
    <property type="match status" value="1"/>
</dbReference>
<evidence type="ECO:0000313" key="11">
    <source>
        <dbReference type="EMBL" id="WNZ45357.1"/>
    </source>
</evidence>
<evidence type="ECO:0000259" key="10">
    <source>
        <dbReference type="PROSITE" id="PS51883"/>
    </source>
</evidence>
<name>A0AA96WTG1_LEPBY</name>
<keyword evidence="7" id="KW-0479">Metal-binding</keyword>
<dbReference type="InterPro" id="IPR006169">
    <property type="entry name" value="GTP1_OBG_dom"/>
</dbReference>
<dbReference type="NCBIfam" id="TIGR02729">
    <property type="entry name" value="Obg_CgtA"/>
    <property type="match status" value="1"/>
</dbReference>
<dbReference type="PANTHER" id="PTHR11702">
    <property type="entry name" value="DEVELOPMENTALLY REGULATED GTP-BINDING PROTEIN-RELATED"/>
    <property type="match status" value="1"/>
</dbReference>
<evidence type="ECO:0000256" key="2">
    <source>
        <dbReference type="ARBA" id="ARBA00022490"/>
    </source>
</evidence>
<evidence type="ECO:0000256" key="6">
    <source>
        <dbReference type="ARBA" id="ARBA00023134"/>
    </source>
</evidence>
<evidence type="ECO:0000256" key="4">
    <source>
        <dbReference type="ARBA" id="ARBA00022801"/>
    </source>
</evidence>
<evidence type="ECO:0000256" key="8">
    <source>
        <dbReference type="SAM" id="Coils"/>
    </source>
</evidence>
<dbReference type="EMBL" id="CP130144">
    <property type="protein sequence ID" value="WNZ45357.1"/>
    <property type="molecule type" value="Genomic_DNA"/>
</dbReference>
<dbReference type="GO" id="GO:0005737">
    <property type="term" value="C:cytoplasm"/>
    <property type="evidence" value="ECO:0007669"/>
    <property type="project" value="UniProtKB-SubCell"/>
</dbReference>
<feature type="binding site" evidence="7">
    <location>
        <begin position="166"/>
        <end position="173"/>
    </location>
    <ligand>
        <name>GTP</name>
        <dbReference type="ChEBI" id="CHEBI:37565"/>
    </ligand>
</feature>
<dbReference type="InterPro" id="IPR027417">
    <property type="entry name" value="P-loop_NTPase"/>
</dbReference>
<evidence type="ECO:0000259" key="9">
    <source>
        <dbReference type="PROSITE" id="PS51710"/>
    </source>
</evidence>
<comment type="function">
    <text evidence="7">An essential GTPase which binds GTP, GDP and possibly (p)ppGpp with moderate affinity, with high nucleotide exchange rates and a fairly low GTP hydrolysis rate. Plays a role in control of the cell cycle, stress response, ribosome biogenesis and in those bacteria that undergo differentiation, in morphogenesis control.</text>
</comment>
<comment type="similarity">
    <text evidence="1 7">Belongs to the TRAFAC class OBG-HflX-like GTPase superfamily. OBG GTPase family.</text>
</comment>
<reference evidence="11" key="1">
    <citation type="journal article" date="2023" name="Plants (Basel)">
        <title>Genomic Analysis of Leptolyngbya boryana CZ1 Reveals Efficient Carbon Fixation Modules.</title>
        <authorList>
            <person name="Bai X."/>
            <person name="Wang H."/>
            <person name="Cheng W."/>
            <person name="Wang J."/>
            <person name="Ma M."/>
            <person name="Hu H."/>
            <person name="Song Z."/>
            <person name="Ma H."/>
            <person name="Fan Y."/>
            <person name="Du C."/>
            <person name="Xu J."/>
        </authorList>
    </citation>
    <scope>NUCLEOTIDE SEQUENCE</scope>
    <source>
        <strain evidence="11">CZ1</strain>
    </source>
</reference>
<feature type="domain" description="OBG-type G" evidence="9">
    <location>
        <begin position="160"/>
        <end position="330"/>
    </location>
</feature>
<dbReference type="PIRSF" id="PIRSF002401">
    <property type="entry name" value="GTP_bd_Obg/CgtA"/>
    <property type="match status" value="1"/>
</dbReference>
<keyword evidence="5 7" id="KW-0460">Magnesium</keyword>
<gene>
    <name evidence="11" type="primary">obgE</name>
    <name evidence="7" type="synonym">obg</name>
    <name evidence="11" type="ORF">Q2T42_26570</name>
</gene>
<reference evidence="11" key="2">
    <citation type="submission" date="2023-07" db="EMBL/GenBank/DDBJ databases">
        <authorList>
            <person name="Bai X.-H."/>
            <person name="Wang H.-H."/>
            <person name="Wang J."/>
            <person name="Ma M.-Y."/>
            <person name="Hu H.-H."/>
            <person name="Song Z.-L."/>
            <person name="Ma H.-G."/>
            <person name="Fan Y."/>
            <person name="Du C.-Y."/>
            <person name="Xu J.-C."/>
        </authorList>
    </citation>
    <scope>NUCLEOTIDE SEQUENCE</scope>
    <source>
        <strain evidence="11">CZ1</strain>
    </source>
</reference>
<keyword evidence="2 7" id="KW-0963">Cytoplasm</keyword>
<keyword evidence="8" id="KW-0175">Coiled coil</keyword>
<dbReference type="RefSeq" id="WP_316427050.1">
    <property type="nucleotide sequence ID" value="NZ_CP130144.1"/>
</dbReference>
<feature type="binding site" evidence="7">
    <location>
        <begin position="280"/>
        <end position="283"/>
    </location>
    <ligand>
        <name>GTP</name>
        <dbReference type="ChEBI" id="CHEBI:37565"/>
    </ligand>
</feature>
<dbReference type="SUPFAM" id="SSF52540">
    <property type="entry name" value="P-loop containing nucleoside triphosphate hydrolases"/>
    <property type="match status" value="1"/>
</dbReference>
<feature type="binding site" evidence="7">
    <location>
        <begin position="191"/>
        <end position="195"/>
    </location>
    <ligand>
        <name>GTP</name>
        <dbReference type="ChEBI" id="CHEBI:37565"/>
    </ligand>
</feature>
<dbReference type="InterPro" id="IPR045086">
    <property type="entry name" value="OBG_GTPase"/>
</dbReference>
<dbReference type="InterPro" id="IPR014100">
    <property type="entry name" value="GTP-bd_Obg/CgtA"/>
</dbReference>
<dbReference type="InterPro" id="IPR031167">
    <property type="entry name" value="G_OBG"/>
</dbReference>
<dbReference type="NCBIfam" id="NF008955">
    <property type="entry name" value="PRK12297.1"/>
    <property type="match status" value="1"/>
</dbReference>
<dbReference type="InterPro" id="IPR006074">
    <property type="entry name" value="GTP1-OBG_CS"/>
</dbReference>
<protein>
    <recommendedName>
        <fullName evidence="7">GTPase Obg</fullName>
        <ecNumber evidence="7">3.6.5.-</ecNumber>
    </recommendedName>
    <alternativeName>
        <fullName evidence="7">GTP-binding protein Obg</fullName>
    </alternativeName>
</protein>
<dbReference type="PROSITE" id="PS00905">
    <property type="entry name" value="GTP1_OBG"/>
    <property type="match status" value="1"/>
</dbReference>
<keyword evidence="4 7" id="KW-0378">Hydrolase</keyword>
<dbReference type="SUPFAM" id="SSF82051">
    <property type="entry name" value="Obg GTP-binding protein N-terminal domain"/>
    <property type="match status" value="1"/>
</dbReference>
<accession>A0AA96WTG1</accession>
<dbReference type="Gene3D" id="2.70.210.12">
    <property type="entry name" value="GTP1/OBG domain"/>
    <property type="match status" value="1"/>
</dbReference>
<dbReference type="PROSITE" id="PS51710">
    <property type="entry name" value="G_OBG"/>
    <property type="match status" value="1"/>
</dbReference>
<sequence length="355" mass="38174">MQFIDQAEIQVQAGDGGDGMVSFRREKYVPAGGPNGGNGGRGGSIVLQADENLQTLLDFRYMRLFKADNGQKGGTSNCTGASGRDRIIEVPCGTMIYDLETDELIGDLTTHGQTLKVAEGGKGGLGNHCFLSNRNRAPENAFPGQPGELRSLRLELKLLAEVGIIGLPNAGKSTLISALSAARPKIANYPFTTLVPNLGVVRKPSGDGTVFADIPGLIEGAHMGIGLGHDFLRHVERTRLLLHLVDVTAEDPIADYQTIQGELDAYGRGLSDRLQILAINKLDTVDPESEEVQAIASQLEQLSGTSVYRISAAAHMGLDSLMQRVWQELDELKSQEDEELQALEQLQSTPSLVES</sequence>